<dbReference type="SUPFAM" id="SSF51445">
    <property type="entry name" value="(Trans)glycosidases"/>
    <property type="match status" value="1"/>
</dbReference>
<keyword evidence="2" id="KW-1185">Reference proteome</keyword>
<dbReference type="AlphaFoldDB" id="A0A328B2Y0"/>
<sequence length="387" mass="40893">MNVHVEYTDGKYANISQVVSDLAYVGVTHVRDATLIPTNQGQSSYDALATAGIKFDLFVQGRDIGPSLSLLGKFARAHPGAVEAIEGPNEINNFPVAYSGLTGAAAGLAYQSALYRGVSADPVLSGTPVFSLTDNAYFSATADFSNVHPYPHEGAQPYPVLADTLARQLRAAPGKPVVMTETGYYSLPNGVGWGGVDLQTHAKLTINLLLDAAKLGYRKTYIYQLLDAYPDPTNRDQERHFGFFDIGNNAKPVATALHNLSAILKDDGATGSTFAVGALPVQITGLPSSGFSLVLQKSSGAFDVVVWNEPQVWDNARHAPIATGSSTITVDFGGRFAHVTAYDPLTGLKPVAAATAADRLQLPISDRPLVIEVSGPLQAAGRARPAL</sequence>
<proteinExistence type="predicted"/>
<dbReference type="Proteomes" id="UP000249842">
    <property type="component" value="Unassembled WGS sequence"/>
</dbReference>
<comment type="caution">
    <text evidence="1">The sequence shown here is derived from an EMBL/GenBank/DDBJ whole genome shotgun (WGS) entry which is preliminary data.</text>
</comment>
<accession>A0A328B2Y0</accession>
<dbReference type="EMBL" id="QFYP01000001">
    <property type="protein sequence ID" value="RAK60781.1"/>
    <property type="molecule type" value="Genomic_DNA"/>
</dbReference>
<evidence type="ECO:0000313" key="1">
    <source>
        <dbReference type="EMBL" id="RAK60781.1"/>
    </source>
</evidence>
<name>A0A328B2Y0_9CAUL</name>
<dbReference type="InterPro" id="IPR017853">
    <property type="entry name" value="GH"/>
</dbReference>
<evidence type="ECO:0000313" key="2">
    <source>
        <dbReference type="Proteomes" id="UP000249842"/>
    </source>
</evidence>
<gene>
    <name evidence="1" type="ORF">DJ021_13680</name>
</gene>
<protein>
    <recommendedName>
        <fullName evidence="3">Calcium-binding protein</fullName>
    </recommendedName>
</protein>
<organism evidence="1 2">
    <name type="scientific">Phenylobacterium hankyongense</name>
    <dbReference type="NCBI Taxonomy" id="1813876"/>
    <lineage>
        <taxon>Bacteria</taxon>
        <taxon>Pseudomonadati</taxon>
        <taxon>Pseudomonadota</taxon>
        <taxon>Alphaproteobacteria</taxon>
        <taxon>Caulobacterales</taxon>
        <taxon>Caulobacteraceae</taxon>
        <taxon>Phenylobacterium</taxon>
    </lineage>
</organism>
<evidence type="ECO:0008006" key="3">
    <source>
        <dbReference type="Google" id="ProtNLM"/>
    </source>
</evidence>
<dbReference type="Gene3D" id="3.20.20.80">
    <property type="entry name" value="Glycosidases"/>
    <property type="match status" value="1"/>
</dbReference>
<reference evidence="2" key="1">
    <citation type="submission" date="2018-05" db="EMBL/GenBank/DDBJ databases">
        <authorList>
            <person name="Li X."/>
        </authorList>
    </citation>
    <scope>NUCLEOTIDE SEQUENCE [LARGE SCALE GENOMIC DNA]</scope>
    <source>
        <strain evidence="2">HKS-05</strain>
    </source>
</reference>